<dbReference type="SUPFAM" id="SSF52540">
    <property type="entry name" value="P-loop containing nucleoside triphosphate hydrolases"/>
    <property type="match status" value="2"/>
</dbReference>
<evidence type="ECO:0000313" key="7">
    <source>
        <dbReference type="Proteomes" id="UP001056429"/>
    </source>
</evidence>
<dbReference type="InterPro" id="IPR003593">
    <property type="entry name" value="AAA+_ATPase"/>
</dbReference>
<dbReference type="InterPro" id="IPR027417">
    <property type="entry name" value="P-loop_NTPase"/>
</dbReference>
<keyword evidence="2 6" id="KW-0067">ATP-binding</keyword>
<dbReference type="Pfam" id="PF00005">
    <property type="entry name" value="ABC_tran"/>
    <property type="match status" value="2"/>
</dbReference>
<feature type="domain" description="ABC transporter" evidence="5">
    <location>
        <begin position="4"/>
        <end position="260"/>
    </location>
</feature>
<proteinExistence type="predicted"/>
<accession>A0A9J6NZJ4</accession>
<dbReference type="PANTHER" id="PTHR42855">
    <property type="entry name" value="ABC TRANSPORTER ATP-BINDING SUBUNIT"/>
    <property type="match status" value="1"/>
</dbReference>
<keyword evidence="7" id="KW-1185">Reference proteome</keyword>
<feature type="domain" description="ABC transporter" evidence="5">
    <location>
        <begin position="337"/>
        <end position="549"/>
    </location>
</feature>
<dbReference type="PROSITE" id="PS00211">
    <property type="entry name" value="ABC_TRANSPORTER_1"/>
    <property type="match status" value="2"/>
</dbReference>
<evidence type="ECO:0000256" key="4">
    <source>
        <dbReference type="SAM" id="MobiDB-lite"/>
    </source>
</evidence>
<evidence type="ECO:0000313" key="6">
    <source>
        <dbReference type="EMBL" id="MCM1988568.1"/>
    </source>
</evidence>
<dbReference type="EMBL" id="JAGSOJ010000001">
    <property type="protein sequence ID" value="MCM1988568.1"/>
    <property type="molecule type" value="Genomic_DNA"/>
</dbReference>
<evidence type="ECO:0000256" key="3">
    <source>
        <dbReference type="SAM" id="Coils"/>
    </source>
</evidence>
<evidence type="ECO:0000256" key="2">
    <source>
        <dbReference type="ARBA" id="ARBA00022840"/>
    </source>
</evidence>
<dbReference type="PROSITE" id="PS50893">
    <property type="entry name" value="ABC_TRANSPORTER_2"/>
    <property type="match status" value="2"/>
</dbReference>
<name>A0A9J6NZJ4_9CLOT</name>
<dbReference type="InterPro" id="IPR017871">
    <property type="entry name" value="ABC_transporter-like_CS"/>
</dbReference>
<feature type="region of interest" description="Disordered" evidence="4">
    <location>
        <begin position="551"/>
        <end position="573"/>
    </location>
</feature>
<feature type="compositionally biased region" description="Basic and acidic residues" evidence="4">
    <location>
        <begin position="562"/>
        <end position="573"/>
    </location>
</feature>
<reference evidence="6" key="1">
    <citation type="journal article" date="2021" name="mSystems">
        <title>Bacteria and Archaea Synergistically Convert Glycine Betaine to Biogenic Methane in the Formosa Cold Seep of the South China Sea.</title>
        <authorList>
            <person name="Li L."/>
            <person name="Zhang W."/>
            <person name="Zhang S."/>
            <person name="Song L."/>
            <person name="Sun Q."/>
            <person name="Zhang H."/>
            <person name="Xiang H."/>
            <person name="Dong X."/>
        </authorList>
    </citation>
    <scope>NUCLEOTIDE SEQUENCE</scope>
    <source>
        <strain evidence="6">ZWT</strain>
    </source>
</reference>
<dbReference type="AlphaFoldDB" id="A0A9J6NZJ4"/>
<dbReference type="InterPro" id="IPR051309">
    <property type="entry name" value="ABCF_ATPase"/>
</dbReference>
<dbReference type="Pfam" id="PF12848">
    <property type="entry name" value="ABC_tran_Xtn"/>
    <property type="match status" value="1"/>
</dbReference>
<comment type="caution">
    <text evidence="6">The sequence shown here is derived from an EMBL/GenBank/DDBJ whole genome shotgun (WGS) entry which is preliminary data.</text>
</comment>
<reference evidence="6" key="2">
    <citation type="submission" date="2021-04" db="EMBL/GenBank/DDBJ databases">
        <authorList>
            <person name="Dong X."/>
        </authorList>
    </citation>
    <scope>NUCLEOTIDE SEQUENCE</scope>
    <source>
        <strain evidence="6">ZWT</strain>
    </source>
</reference>
<dbReference type="NCBIfam" id="NF000355">
    <property type="entry name" value="ribo_prot_ABC_F"/>
    <property type="match status" value="1"/>
</dbReference>
<protein>
    <submittedName>
        <fullName evidence="6">ABC-F family ATP-binding cassette domain-containing protein</fullName>
    </submittedName>
</protein>
<dbReference type="FunFam" id="3.40.50.300:FF:000011">
    <property type="entry name" value="Putative ABC transporter ATP-binding component"/>
    <property type="match status" value="1"/>
</dbReference>
<sequence length="631" mass="73065">MSLLKFNNIHKEFDEKRVLRGANLSVERGERVALIGSNGCGKSTLLKIAVGYEVADDGQVIKEKAAKVGYLSQHMEELKGDHKNALYYEKAFKLEKKMKALEREMESCAEEYGSEYYEGLMKKYSEIMGKYESIDGYTVQNKIKKILLGLGLKEEVLLISIDKLSGGEKMRVILARILIEEPDLLILDEPTNHLDIKVIEWLEEFLKRFNGGVLIVSHDRYFLDRVITRIAELEGGTIIEKKCSYSSFIEQKKIMREYYLKEQKNTKKQIRDKKKQVQNLRSMRKFKAAESKEKEIERLKEKISSSASGLKKDEHINEKVGPNFKLNNIKKASKDIAWAKNLSKSFDGNTLLEDVNFHICGGERVAIIGTNGCGKTTLLNILLRKDTNYEGAMRLGEWVEYCYLGQHISFEDEERSILEEIMSVKDIDIKQAKVYISRFQFYGDEGNAKLKVLSGGEKVRVVLAKMMLMNINCLILDEPTNHLDLESREAVENAIRLFRGTVISVAHDRYYLNNCVNKIIEIEDKRATTYNGNYEFYLKTKKEVQKEKNIQQIDKQKKTRREKVNNKVKSEKKKQMEMENIENNILLLEEKLKVMEDGFSDRTTNEEYYEYGELSKELEKLYEVWETASAV</sequence>
<evidence type="ECO:0000259" key="5">
    <source>
        <dbReference type="PROSITE" id="PS50893"/>
    </source>
</evidence>
<dbReference type="SMART" id="SM00382">
    <property type="entry name" value="AAA"/>
    <property type="match status" value="2"/>
</dbReference>
<gene>
    <name evidence="6" type="ORF">KDK92_02365</name>
</gene>
<dbReference type="GO" id="GO:0005524">
    <property type="term" value="F:ATP binding"/>
    <property type="evidence" value="ECO:0007669"/>
    <property type="project" value="UniProtKB-KW"/>
</dbReference>
<dbReference type="GO" id="GO:0016887">
    <property type="term" value="F:ATP hydrolysis activity"/>
    <property type="evidence" value="ECO:0007669"/>
    <property type="project" value="InterPro"/>
</dbReference>
<dbReference type="Proteomes" id="UP001056429">
    <property type="component" value="Unassembled WGS sequence"/>
</dbReference>
<feature type="coiled-coil region" evidence="3">
    <location>
        <begin position="84"/>
        <end position="111"/>
    </location>
</feature>
<keyword evidence="3" id="KW-0175">Coiled coil</keyword>
<dbReference type="Gene3D" id="3.40.50.300">
    <property type="entry name" value="P-loop containing nucleotide triphosphate hydrolases"/>
    <property type="match status" value="2"/>
</dbReference>
<organism evidence="6 7">
    <name type="scientific">Oceanirhabdus seepicola</name>
    <dbReference type="NCBI Taxonomy" id="2828781"/>
    <lineage>
        <taxon>Bacteria</taxon>
        <taxon>Bacillati</taxon>
        <taxon>Bacillota</taxon>
        <taxon>Clostridia</taxon>
        <taxon>Eubacteriales</taxon>
        <taxon>Clostridiaceae</taxon>
        <taxon>Oceanirhabdus</taxon>
    </lineage>
</organism>
<dbReference type="InterPro" id="IPR003439">
    <property type="entry name" value="ABC_transporter-like_ATP-bd"/>
</dbReference>
<dbReference type="PANTHER" id="PTHR42855:SF2">
    <property type="entry name" value="DRUG RESISTANCE ABC TRANSPORTER,ATP-BINDING PROTEIN"/>
    <property type="match status" value="1"/>
</dbReference>
<dbReference type="RefSeq" id="WP_250857432.1">
    <property type="nucleotide sequence ID" value="NZ_JAGSOJ010000001.1"/>
</dbReference>
<keyword evidence="1" id="KW-0547">Nucleotide-binding</keyword>
<evidence type="ECO:0000256" key="1">
    <source>
        <dbReference type="ARBA" id="ARBA00022741"/>
    </source>
</evidence>
<dbReference type="InterPro" id="IPR032781">
    <property type="entry name" value="ABC_tran_Xtn"/>
</dbReference>
<dbReference type="CDD" id="cd03221">
    <property type="entry name" value="ABCF_EF-3"/>
    <property type="match status" value="2"/>
</dbReference>